<keyword evidence="2" id="KW-1133">Transmembrane helix</keyword>
<accession>A0A4V1IWN7</accession>
<sequence length="269" mass="29046">MDGGSDQGYADPQSTPRVWLRRNLSSTHMQRSQSAEPSVQHWSNGNGASLVGATETGVAGDGVSIDNTITSDDRPPLSRTMSTRTVLANFGSDIGSRSRATSESYSEKDADFEAVDNVRSPLVSKKHDDLPHAAPLLPDGYFDARPLWSSTRAPHDSEVDDIVEMPNPFAGAISPSVGTPSSDDFSPSTNTAMQDPRRRKHKLLVLWPVPVVTRYVAIVTAIVSLMAALDALPARCTAPSFVIHRANYFQLLVSPFYVPVTFPAVLLGL</sequence>
<dbReference type="STRING" id="78915.A0A4V1IWN7"/>
<keyword evidence="4" id="KW-1185">Reference proteome</keyword>
<feature type="non-terminal residue" evidence="3">
    <location>
        <position position="269"/>
    </location>
</feature>
<dbReference type="OrthoDB" id="3339358at2759"/>
<evidence type="ECO:0000313" key="3">
    <source>
        <dbReference type="EMBL" id="RKP08199.1"/>
    </source>
</evidence>
<name>A0A4V1IWN7_9FUNG</name>
<dbReference type="Proteomes" id="UP000271241">
    <property type="component" value="Unassembled WGS sequence"/>
</dbReference>
<feature type="compositionally biased region" description="Polar residues" evidence="1">
    <location>
        <begin position="23"/>
        <end position="47"/>
    </location>
</feature>
<reference evidence="4" key="1">
    <citation type="journal article" date="2018" name="Nat. Microbiol.">
        <title>Leveraging single-cell genomics to expand the fungal tree of life.</title>
        <authorList>
            <person name="Ahrendt S.R."/>
            <person name="Quandt C.A."/>
            <person name="Ciobanu D."/>
            <person name="Clum A."/>
            <person name="Salamov A."/>
            <person name="Andreopoulos B."/>
            <person name="Cheng J.F."/>
            <person name="Woyke T."/>
            <person name="Pelin A."/>
            <person name="Henrissat B."/>
            <person name="Reynolds N.K."/>
            <person name="Benny G.L."/>
            <person name="Smith M.E."/>
            <person name="James T.Y."/>
            <person name="Grigoriev I.V."/>
        </authorList>
    </citation>
    <scope>NUCLEOTIDE SEQUENCE [LARGE SCALE GENOMIC DNA]</scope>
    <source>
        <strain evidence="4">RSA 1356</strain>
    </source>
</reference>
<organism evidence="3 4">
    <name type="scientific">Thamnocephalis sphaerospora</name>
    <dbReference type="NCBI Taxonomy" id="78915"/>
    <lineage>
        <taxon>Eukaryota</taxon>
        <taxon>Fungi</taxon>
        <taxon>Fungi incertae sedis</taxon>
        <taxon>Zoopagomycota</taxon>
        <taxon>Zoopagomycotina</taxon>
        <taxon>Zoopagomycetes</taxon>
        <taxon>Zoopagales</taxon>
        <taxon>Sigmoideomycetaceae</taxon>
        <taxon>Thamnocephalis</taxon>
    </lineage>
</organism>
<gene>
    <name evidence="3" type="ORF">THASP1DRAFT_23774</name>
</gene>
<evidence type="ECO:0000256" key="2">
    <source>
        <dbReference type="SAM" id="Phobius"/>
    </source>
</evidence>
<proteinExistence type="predicted"/>
<feature type="transmembrane region" description="Helical" evidence="2">
    <location>
        <begin position="248"/>
        <end position="267"/>
    </location>
</feature>
<feature type="region of interest" description="Disordered" evidence="1">
    <location>
        <begin position="1"/>
        <end position="79"/>
    </location>
</feature>
<protein>
    <submittedName>
        <fullName evidence="3">Uncharacterized protein</fullName>
    </submittedName>
</protein>
<keyword evidence="2" id="KW-0812">Transmembrane</keyword>
<keyword evidence="2" id="KW-0472">Membrane</keyword>
<evidence type="ECO:0000256" key="1">
    <source>
        <dbReference type="SAM" id="MobiDB-lite"/>
    </source>
</evidence>
<dbReference type="AlphaFoldDB" id="A0A4V1IWN7"/>
<feature type="transmembrane region" description="Helical" evidence="2">
    <location>
        <begin position="203"/>
        <end position="228"/>
    </location>
</feature>
<evidence type="ECO:0000313" key="4">
    <source>
        <dbReference type="Proteomes" id="UP000271241"/>
    </source>
</evidence>
<dbReference type="EMBL" id="KZ992627">
    <property type="protein sequence ID" value="RKP08199.1"/>
    <property type="molecule type" value="Genomic_DNA"/>
</dbReference>